<feature type="region of interest" description="Disordered" evidence="1">
    <location>
        <begin position="17"/>
        <end position="40"/>
    </location>
</feature>
<sequence length="154" mass="15736">MLLTLLLGAIACDADKPSATPPPAAARSAEPAPAAAVDRSKDPAFALKQDGDRYLGLVVERCPEGARSAPAPAVAPAIVDGELRLELPFGGCPTWTQYSVVVGKGSPLPFHACVDPDADKCQLAGTKVWSFDIAAALRANGATAVAYSVPAGVR</sequence>
<reference evidence="2 3" key="1">
    <citation type="submission" date="2022-11" db="EMBL/GenBank/DDBJ databases">
        <title>Minimal conservation of predation-associated metabolite biosynthetic gene clusters underscores biosynthetic potential of Myxococcota including descriptions for ten novel species: Archangium lansinium sp. nov., Myxococcus landrumus sp. nov., Nannocystis bai.</title>
        <authorList>
            <person name="Ahearne A."/>
            <person name="Stevens C."/>
            <person name="Dowd S."/>
        </authorList>
    </citation>
    <scope>NUCLEOTIDE SEQUENCE [LARGE SCALE GENOMIC DNA]</scope>
    <source>
        <strain evidence="2 3">NCELM</strain>
    </source>
</reference>
<dbReference type="EMBL" id="JAQNDN010000001">
    <property type="protein sequence ID" value="MDC0667094.1"/>
    <property type="molecule type" value="Genomic_DNA"/>
</dbReference>
<evidence type="ECO:0008006" key="4">
    <source>
        <dbReference type="Google" id="ProtNLM"/>
    </source>
</evidence>
<dbReference type="Proteomes" id="UP001217838">
    <property type="component" value="Unassembled WGS sequence"/>
</dbReference>
<evidence type="ECO:0000313" key="3">
    <source>
        <dbReference type="Proteomes" id="UP001217838"/>
    </source>
</evidence>
<feature type="compositionally biased region" description="Low complexity" evidence="1">
    <location>
        <begin position="25"/>
        <end position="36"/>
    </location>
</feature>
<organism evidence="2 3">
    <name type="scientific">Nannocystis radixulma</name>
    <dbReference type="NCBI Taxonomy" id="2995305"/>
    <lineage>
        <taxon>Bacteria</taxon>
        <taxon>Pseudomonadati</taxon>
        <taxon>Myxococcota</taxon>
        <taxon>Polyangia</taxon>
        <taxon>Nannocystales</taxon>
        <taxon>Nannocystaceae</taxon>
        <taxon>Nannocystis</taxon>
    </lineage>
</organism>
<evidence type="ECO:0000313" key="2">
    <source>
        <dbReference type="EMBL" id="MDC0667094.1"/>
    </source>
</evidence>
<evidence type="ECO:0000256" key="1">
    <source>
        <dbReference type="SAM" id="MobiDB-lite"/>
    </source>
</evidence>
<protein>
    <recommendedName>
        <fullName evidence="4">Lipoprotein</fullName>
    </recommendedName>
</protein>
<accession>A0ABT5B0N7</accession>
<gene>
    <name evidence="2" type="ORF">POL58_05065</name>
</gene>
<keyword evidence="3" id="KW-1185">Reference proteome</keyword>
<name>A0ABT5B0N7_9BACT</name>
<proteinExistence type="predicted"/>
<comment type="caution">
    <text evidence="2">The sequence shown here is derived from an EMBL/GenBank/DDBJ whole genome shotgun (WGS) entry which is preliminary data.</text>
</comment>
<dbReference type="RefSeq" id="WP_271994970.1">
    <property type="nucleotide sequence ID" value="NZ_JAQNDN010000001.1"/>
</dbReference>